<sequence>MAGDKETNAEKRSGGGISHDSPYYLHPSDYPRQVHVNDPLTDSNYTDWSQEITNFLLAKNKICFINGTIKIPEENATDYIPWMRCDAMIKGWLNTAMEMEIRNSIKYAKTAEEIWLDLKERFAKESAPRAYELKQTLTFIQQDGTFVSTYYTRLRVLWDELQSVLPMPRCSCNRCTCDIGKKLGAIKEKERLYEFLLGLDGEFATIRTQILAMNPTPSLGTAYHLVSEDEQQ</sequence>
<evidence type="ECO:0000313" key="1">
    <source>
        <dbReference type="EMBL" id="KAI3733020.1"/>
    </source>
</evidence>
<keyword evidence="2" id="KW-1185">Reference proteome</keyword>
<name>A0ACB9CFK2_9ASTR</name>
<comment type="caution">
    <text evidence="1">The sequence shown here is derived from an EMBL/GenBank/DDBJ whole genome shotgun (WGS) entry which is preliminary data.</text>
</comment>
<gene>
    <name evidence="1" type="ORF">L1987_64235</name>
</gene>
<proteinExistence type="predicted"/>
<organism evidence="1 2">
    <name type="scientific">Smallanthus sonchifolius</name>
    <dbReference type="NCBI Taxonomy" id="185202"/>
    <lineage>
        <taxon>Eukaryota</taxon>
        <taxon>Viridiplantae</taxon>
        <taxon>Streptophyta</taxon>
        <taxon>Embryophyta</taxon>
        <taxon>Tracheophyta</taxon>
        <taxon>Spermatophyta</taxon>
        <taxon>Magnoliopsida</taxon>
        <taxon>eudicotyledons</taxon>
        <taxon>Gunneridae</taxon>
        <taxon>Pentapetalae</taxon>
        <taxon>asterids</taxon>
        <taxon>campanulids</taxon>
        <taxon>Asterales</taxon>
        <taxon>Asteraceae</taxon>
        <taxon>Asteroideae</taxon>
        <taxon>Heliantheae alliance</taxon>
        <taxon>Millerieae</taxon>
        <taxon>Smallanthus</taxon>
    </lineage>
</organism>
<protein>
    <submittedName>
        <fullName evidence="1">Uncharacterized protein</fullName>
    </submittedName>
</protein>
<accession>A0ACB9CFK2</accession>
<reference evidence="2" key="1">
    <citation type="journal article" date="2022" name="Mol. Ecol. Resour.">
        <title>The genomes of chicory, endive, great burdock and yacon provide insights into Asteraceae palaeo-polyploidization history and plant inulin production.</title>
        <authorList>
            <person name="Fan W."/>
            <person name="Wang S."/>
            <person name="Wang H."/>
            <person name="Wang A."/>
            <person name="Jiang F."/>
            <person name="Liu H."/>
            <person name="Zhao H."/>
            <person name="Xu D."/>
            <person name="Zhang Y."/>
        </authorList>
    </citation>
    <scope>NUCLEOTIDE SEQUENCE [LARGE SCALE GENOMIC DNA]</scope>
    <source>
        <strain evidence="2">cv. Yunnan</strain>
    </source>
</reference>
<dbReference type="Proteomes" id="UP001056120">
    <property type="component" value="Linkage Group LG21"/>
</dbReference>
<reference evidence="1 2" key="2">
    <citation type="journal article" date="2022" name="Mol. Ecol. Resour.">
        <title>The genomes of chicory, endive, great burdock and yacon provide insights into Asteraceae paleo-polyploidization history and plant inulin production.</title>
        <authorList>
            <person name="Fan W."/>
            <person name="Wang S."/>
            <person name="Wang H."/>
            <person name="Wang A."/>
            <person name="Jiang F."/>
            <person name="Liu H."/>
            <person name="Zhao H."/>
            <person name="Xu D."/>
            <person name="Zhang Y."/>
        </authorList>
    </citation>
    <scope>NUCLEOTIDE SEQUENCE [LARGE SCALE GENOMIC DNA]</scope>
    <source>
        <strain evidence="2">cv. Yunnan</strain>
        <tissue evidence="1">Leaves</tissue>
    </source>
</reference>
<dbReference type="EMBL" id="CM042038">
    <property type="protein sequence ID" value="KAI3733020.1"/>
    <property type="molecule type" value="Genomic_DNA"/>
</dbReference>
<evidence type="ECO:0000313" key="2">
    <source>
        <dbReference type="Proteomes" id="UP001056120"/>
    </source>
</evidence>